<dbReference type="InterPro" id="IPR036977">
    <property type="entry name" value="DNA_primase_Znf_CHC2"/>
</dbReference>
<organism evidence="16 17">
    <name type="scientific">Beijerinckia indica subsp. indica (strain ATCC 9039 / DSM 1715 / NCIMB 8712)</name>
    <dbReference type="NCBI Taxonomy" id="395963"/>
    <lineage>
        <taxon>Bacteria</taxon>
        <taxon>Pseudomonadati</taxon>
        <taxon>Pseudomonadota</taxon>
        <taxon>Alphaproteobacteria</taxon>
        <taxon>Hyphomicrobiales</taxon>
        <taxon>Beijerinckiaceae</taxon>
        <taxon>Beijerinckia</taxon>
    </lineage>
</organism>
<dbReference type="HAMAP" id="MF_00974">
    <property type="entry name" value="DNA_primase_DnaG"/>
    <property type="match status" value="1"/>
</dbReference>
<comment type="caution">
    <text evidence="12">Lacks conserved residue(s) required for the propagation of feature annotation.</text>
</comment>
<comment type="subunit">
    <text evidence="12">Monomer. Interacts with DnaB.</text>
</comment>
<name>B2IDS5_BEII9</name>
<evidence type="ECO:0000256" key="10">
    <source>
        <dbReference type="ARBA" id="ARBA00023125"/>
    </source>
</evidence>
<dbReference type="InterPro" id="IPR030846">
    <property type="entry name" value="DnaG_bac"/>
</dbReference>
<feature type="region of interest" description="Disordered" evidence="14">
    <location>
        <begin position="426"/>
        <end position="466"/>
    </location>
</feature>
<dbReference type="EC" id="2.7.7.101" evidence="12"/>
<evidence type="ECO:0000256" key="13">
    <source>
        <dbReference type="PIRNR" id="PIRNR002811"/>
    </source>
</evidence>
<keyword evidence="8 13" id="KW-0862">Zinc</keyword>
<comment type="cofactor">
    <cofactor evidence="13">
        <name>Zn(2+)</name>
        <dbReference type="ChEBI" id="CHEBI:29105"/>
    </cofactor>
    <text evidence="13">Binds 1 zinc ion per monomer.</text>
</comment>
<feature type="domain" description="Toprim" evidence="15">
    <location>
        <begin position="257"/>
        <end position="339"/>
    </location>
</feature>
<evidence type="ECO:0000256" key="7">
    <source>
        <dbReference type="ARBA" id="ARBA00022771"/>
    </source>
</evidence>
<dbReference type="Proteomes" id="UP000001695">
    <property type="component" value="Chromosome"/>
</dbReference>
<dbReference type="FunFam" id="3.90.580.10:FF:000001">
    <property type="entry name" value="DNA primase"/>
    <property type="match status" value="1"/>
</dbReference>
<proteinExistence type="inferred from homology"/>
<keyword evidence="5 12" id="KW-0235">DNA replication</keyword>
<dbReference type="InterPro" id="IPR006295">
    <property type="entry name" value="DNA_primase_DnaG"/>
</dbReference>
<evidence type="ECO:0000256" key="5">
    <source>
        <dbReference type="ARBA" id="ARBA00022705"/>
    </source>
</evidence>
<dbReference type="InterPro" id="IPR013264">
    <property type="entry name" value="DNAG_N"/>
</dbReference>
<dbReference type="FunFam" id="3.90.980.10:FF:000001">
    <property type="entry name" value="DNA primase"/>
    <property type="match status" value="1"/>
</dbReference>
<dbReference type="Gene3D" id="3.90.980.10">
    <property type="entry name" value="DNA primase, catalytic core, N-terminal domain"/>
    <property type="match status" value="1"/>
</dbReference>
<dbReference type="KEGG" id="bid:Bind_3298"/>
<protein>
    <recommendedName>
        <fullName evidence="12 13">DNA primase</fullName>
        <ecNumber evidence="12">2.7.7.101</ecNumber>
    </recommendedName>
</protein>
<dbReference type="InterPro" id="IPR002694">
    <property type="entry name" value="Znf_CHC2"/>
</dbReference>
<dbReference type="GO" id="GO:0003677">
    <property type="term" value="F:DNA binding"/>
    <property type="evidence" value="ECO:0007669"/>
    <property type="project" value="UniProtKB-KW"/>
</dbReference>
<dbReference type="HOGENOM" id="CLU_013501_5_3_5"/>
<evidence type="ECO:0000256" key="8">
    <source>
        <dbReference type="ARBA" id="ARBA00022833"/>
    </source>
</evidence>
<dbReference type="SUPFAM" id="SSF56731">
    <property type="entry name" value="DNA primase core"/>
    <property type="match status" value="1"/>
</dbReference>
<dbReference type="STRING" id="395963.Bind_3298"/>
<keyword evidence="17" id="KW-1185">Reference proteome</keyword>
<dbReference type="AlphaFoldDB" id="B2IDS5"/>
<evidence type="ECO:0000256" key="14">
    <source>
        <dbReference type="SAM" id="MobiDB-lite"/>
    </source>
</evidence>
<reference evidence="17" key="1">
    <citation type="submission" date="2008-03" db="EMBL/GenBank/DDBJ databases">
        <title>Complete sequence of chromosome of Beijerinckia indica subsp. indica ATCC 9039.</title>
        <authorList>
            <consortium name="US DOE Joint Genome Institute"/>
            <person name="Copeland A."/>
            <person name="Lucas S."/>
            <person name="Lapidus A."/>
            <person name="Glavina del Rio T."/>
            <person name="Dalin E."/>
            <person name="Tice H."/>
            <person name="Bruce D."/>
            <person name="Goodwin L."/>
            <person name="Pitluck S."/>
            <person name="LaButti K."/>
            <person name="Schmutz J."/>
            <person name="Larimer F."/>
            <person name="Land M."/>
            <person name="Hauser L."/>
            <person name="Kyrpides N."/>
            <person name="Mikhailova N."/>
            <person name="Dunfield P.F."/>
            <person name="Dedysh S.N."/>
            <person name="Liesack W."/>
            <person name="Saw J.H."/>
            <person name="Alam M."/>
            <person name="Chen Y."/>
            <person name="Murrell J.C."/>
            <person name="Richardson P."/>
        </authorList>
    </citation>
    <scope>NUCLEOTIDE SEQUENCE [LARGE SCALE GENOMIC DNA]</scope>
    <source>
        <strain evidence="17">ATCC 9039 / DSM 1715 / NCIMB 8712</strain>
    </source>
</reference>
<keyword evidence="4 12" id="KW-0548">Nucleotidyltransferase</keyword>
<keyword evidence="9" id="KW-0460">Magnesium</keyword>
<keyword evidence="7" id="KW-0863">Zinc-finger</keyword>
<dbReference type="OrthoDB" id="9803773at2"/>
<evidence type="ECO:0000259" key="15">
    <source>
        <dbReference type="PROSITE" id="PS50880"/>
    </source>
</evidence>
<dbReference type="GO" id="GO:0000428">
    <property type="term" value="C:DNA-directed RNA polymerase complex"/>
    <property type="evidence" value="ECO:0007669"/>
    <property type="project" value="UniProtKB-KW"/>
</dbReference>
<dbReference type="InterPro" id="IPR006171">
    <property type="entry name" value="TOPRIM_dom"/>
</dbReference>
<dbReference type="Gene3D" id="3.40.1360.10">
    <property type="match status" value="1"/>
</dbReference>
<dbReference type="eggNOG" id="COG0358">
    <property type="taxonomic scope" value="Bacteria"/>
</dbReference>
<accession>B2IDS5</accession>
<comment type="similarity">
    <text evidence="12 13">Belongs to the DnaG primase family.</text>
</comment>
<evidence type="ECO:0000256" key="1">
    <source>
        <dbReference type="ARBA" id="ARBA00022478"/>
    </source>
</evidence>
<keyword evidence="3 12" id="KW-0808">Transferase</keyword>
<dbReference type="Pfam" id="PF13662">
    <property type="entry name" value="Toprim_4"/>
    <property type="match status" value="1"/>
</dbReference>
<evidence type="ECO:0000256" key="9">
    <source>
        <dbReference type="ARBA" id="ARBA00022842"/>
    </source>
</evidence>
<dbReference type="SMART" id="SM00400">
    <property type="entry name" value="ZnF_CHCC"/>
    <property type="match status" value="1"/>
</dbReference>
<evidence type="ECO:0000256" key="12">
    <source>
        <dbReference type="HAMAP-Rule" id="MF_00974"/>
    </source>
</evidence>
<dbReference type="EMBL" id="CP001016">
    <property type="protein sequence ID" value="ACB96857.1"/>
    <property type="molecule type" value="Genomic_DNA"/>
</dbReference>
<evidence type="ECO:0000256" key="3">
    <source>
        <dbReference type="ARBA" id="ARBA00022679"/>
    </source>
</evidence>
<comment type="function">
    <text evidence="12 13">RNA polymerase that catalyzes the synthesis of short RNA molecules used as primers for DNA polymerase during DNA replication.</text>
</comment>
<dbReference type="GO" id="GO:1990077">
    <property type="term" value="C:primosome complex"/>
    <property type="evidence" value="ECO:0007669"/>
    <property type="project" value="UniProtKB-KW"/>
</dbReference>
<dbReference type="PIRSF" id="PIRSF002811">
    <property type="entry name" value="DnaG"/>
    <property type="match status" value="1"/>
</dbReference>
<dbReference type="NCBIfam" id="TIGR01391">
    <property type="entry name" value="dnaG"/>
    <property type="match status" value="1"/>
</dbReference>
<evidence type="ECO:0000256" key="6">
    <source>
        <dbReference type="ARBA" id="ARBA00022723"/>
    </source>
</evidence>
<gene>
    <name evidence="12" type="primary">dnaG</name>
    <name evidence="16" type="ordered locus">Bind_3298</name>
</gene>
<reference evidence="16 17" key="2">
    <citation type="journal article" date="2010" name="J. Bacteriol.">
        <title>Complete genome sequence of Beijerinckia indica subsp. indica.</title>
        <authorList>
            <person name="Tamas I."/>
            <person name="Dedysh S.N."/>
            <person name="Liesack W."/>
            <person name="Stott M.B."/>
            <person name="Alam M."/>
            <person name="Murrell J.C."/>
            <person name="Dunfield P.F."/>
        </authorList>
    </citation>
    <scope>NUCLEOTIDE SEQUENCE [LARGE SCALE GENOMIC DNA]</scope>
    <source>
        <strain evidence="17">ATCC 9039 / DSM 1715 / NCIMB 8712</strain>
    </source>
</reference>
<dbReference type="GO" id="GO:0008270">
    <property type="term" value="F:zinc ion binding"/>
    <property type="evidence" value="ECO:0007669"/>
    <property type="project" value="UniProtKB-KW"/>
</dbReference>
<comment type="catalytic activity">
    <reaction evidence="12">
        <text>ssDNA + n NTP = ssDNA/pppN(pN)n-1 hybrid + (n-1) diphosphate.</text>
        <dbReference type="EC" id="2.7.7.101"/>
    </reaction>
</comment>
<dbReference type="Pfam" id="PF08275">
    <property type="entry name" value="DNAG_N"/>
    <property type="match status" value="1"/>
</dbReference>
<dbReference type="FunFam" id="3.40.1360.10:FF:000002">
    <property type="entry name" value="DNA primase"/>
    <property type="match status" value="1"/>
</dbReference>
<evidence type="ECO:0000313" key="17">
    <source>
        <dbReference type="Proteomes" id="UP000001695"/>
    </source>
</evidence>
<keyword evidence="10 12" id="KW-0238">DNA-binding</keyword>
<dbReference type="SUPFAM" id="SSF57783">
    <property type="entry name" value="Zinc beta-ribbon"/>
    <property type="match status" value="1"/>
</dbReference>
<dbReference type="CDD" id="cd03364">
    <property type="entry name" value="TOPRIM_DnaG_primases"/>
    <property type="match status" value="1"/>
</dbReference>
<evidence type="ECO:0000256" key="4">
    <source>
        <dbReference type="ARBA" id="ARBA00022695"/>
    </source>
</evidence>
<dbReference type="RefSeq" id="WP_012386205.1">
    <property type="nucleotide sequence ID" value="NC_010581.1"/>
</dbReference>
<keyword evidence="1 12" id="KW-0240">DNA-directed RNA polymerase</keyword>
<dbReference type="Gene3D" id="3.90.580.10">
    <property type="entry name" value="Zinc finger, CHC2-type domain"/>
    <property type="match status" value="1"/>
</dbReference>
<dbReference type="PROSITE" id="PS50880">
    <property type="entry name" value="TOPRIM"/>
    <property type="match status" value="1"/>
</dbReference>
<dbReference type="GO" id="GO:0006269">
    <property type="term" value="P:DNA replication, synthesis of primer"/>
    <property type="evidence" value="ECO:0007669"/>
    <property type="project" value="UniProtKB-UniRule"/>
</dbReference>
<dbReference type="InterPro" id="IPR050219">
    <property type="entry name" value="DnaG_primase"/>
</dbReference>
<dbReference type="PANTHER" id="PTHR30313">
    <property type="entry name" value="DNA PRIMASE"/>
    <property type="match status" value="1"/>
</dbReference>
<evidence type="ECO:0000313" key="16">
    <source>
        <dbReference type="EMBL" id="ACB96857.1"/>
    </source>
</evidence>
<evidence type="ECO:0000256" key="2">
    <source>
        <dbReference type="ARBA" id="ARBA00022515"/>
    </source>
</evidence>
<dbReference type="PANTHER" id="PTHR30313:SF2">
    <property type="entry name" value="DNA PRIMASE"/>
    <property type="match status" value="1"/>
</dbReference>
<dbReference type="GO" id="GO:0005737">
    <property type="term" value="C:cytoplasm"/>
    <property type="evidence" value="ECO:0007669"/>
    <property type="project" value="TreeGrafter"/>
</dbReference>
<dbReference type="SMART" id="SM00493">
    <property type="entry name" value="TOPRIM"/>
    <property type="match status" value="1"/>
</dbReference>
<keyword evidence="6 13" id="KW-0479">Metal-binding</keyword>
<keyword evidence="2 12" id="KW-0639">Primosome</keyword>
<dbReference type="InterPro" id="IPR034151">
    <property type="entry name" value="TOPRIM_DnaG_bac"/>
</dbReference>
<dbReference type="Pfam" id="PF01807">
    <property type="entry name" value="Zn_ribbon_DnaG"/>
    <property type="match status" value="1"/>
</dbReference>
<dbReference type="InterPro" id="IPR037068">
    <property type="entry name" value="DNA_primase_core_N_sf"/>
</dbReference>
<sequence>MRFPTSFLEEIKHRLPMSEVVRRRVKLQKAGREWKGLSPFNQERTPSFTVNDQKGFFHCFSSGQHGNIFDFLMLTEGLSFPEAVERLANDAGLALPRVSAESEEREKQRAGLHEILEWAALFFEKALQSPAGANARTYLAQRGLSPDLQTRFRLGFSPPEKYALRDHLAGKGATREAMIEAGLLVHGPEIAVPYDRFRERIMFPIADRSGRVIAFGGRALSKDVAAKYLNSPETPLFHKGAGLYNLHQARKPAHEAGTVIAVEGYVDVIAMTAAGFPHVVAPLGTALTRDQCALLWRMAEEPILCFDGDRAGRKAAYRAADVALPLLGPSHSLRFALLPEGQDPDDLARSGGRMAIEGVLEKALPLVDLVWMRETEAGGFTTPERRAALEQRLEDLARGIKDPTLQRYYRGEFANRLAALFGPLAAPASDRRDPSRPFGARSSFPRSPFQGRGARNDNRSSRFQSPDFKAPLQISSSLARSRLLQTARSDAANDLPPSREALILLLLLRHPGLIDRHVEALAALDFVNTEASALRSLLLEAAWHDGADDLPPSHEALLDRLTAEGKGALLQKLESVIPVASHWYLQPDAADIDAEALLEQAITLHQRAGALHRELQLAKAALAEDTNETNFDRLKDIQAQLQALGGTEAAVEGFGFSSGRSTGTV</sequence>
<evidence type="ECO:0000256" key="11">
    <source>
        <dbReference type="ARBA" id="ARBA00023163"/>
    </source>
</evidence>
<keyword evidence="11 12" id="KW-0804">Transcription</keyword>
<dbReference type="GO" id="GO:0003899">
    <property type="term" value="F:DNA-directed RNA polymerase activity"/>
    <property type="evidence" value="ECO:0007669"/>
    <property type="project" value="UniProtKB-UniRule"/>
</dbReference>